<dbReference type="InterPro" id="IPR043136">
    <property type="entry name" value="B30.2/SPRY_sf"/>
</dbReference>
<dbReference type="InterPro" id="IPR038637">
    <property type="entry name" value="NPCBM_sf"/>
</dbReference>
<dbReference type="SUPFAM" id="SSF49899">
    <property type="entry name" value="Concanavalin A-like lectins/glucanases"/>
    <property type="match status" value="1"/>
</dbReference>
<feature type="region of interest" description="Disordered" evidence="5">
    <location>
        <begin position="31"/>
        <end position="59"/>
    </location>
</feature>
<dbReference type="InterPro" id="IPR008979">
    <property type="entry name" value="Galactose-bd-like_sf"/>
</dbReference>
<keyword evidence="3" id="KW-0862">Zinc</keyword>
<dbReference type="Gene3D" id="2.60.120.920">
    <property type="match status" value="1"/>
</dbReference>
<dbReference type="PANTHER" id="PTHR12245">
    <property type="entry name" value="SPRY DOMAIN CONTAINING SOCS BOX PROTEIN"/>
    <property type="match status" value="1"/>
</dbReference>
<dbReference type="PROSITE" id="PS50199">
    <property type="entry name" value="ZF_RANBP2_2"/>
    <property type="match status" value="1"/>
</dbReference>
<dbReference type="InterPro" id="IPR003877">
    <property type="entry name" value="SPRY_dom"/>
</dbReference>
<keyword evidence="1" id="KW-0479">Metal-binding</keyword>
<dbReference type="GO" id="GO:0008270">
    <property type="term" value="F:zinc ion binding"/>
    <property type="evidence" value="ECO:0007669"/>
    <property type="project" value="UniProtKB-KW"/>
</dbReference>
<gene>
    <name evidence="8" type="ORF">HBR001_LOCUS6566</name>
</gene>
<evidence type="ECO:0000256" key="3">
    <source>
        <dbReference type="ARBA" id="ARBA00022833"/>
    </source>
</evidence>
<organism evidence="8 9">
    <name type="scientific">Hyaloperonospora brassicae</name>
    <name type="common">Brassica downy mildew</name>
    <name type="synonym">Peronospora brassicae</name>
    <dbReference type="NCBI Taxonomy" id="162125"/>
    <lineage>
        <taxon>Eukaryota</taxon>
        <taxon>Sar</taxon>
        <taxon>Stramenopiles</taxon>
        <taxon>Oomycota</taxon>
        <taxon>Peronosporomycetes</taxon>
        <taxon>Peronosporales</taxon>
        <taxon>Peronosporaceae</taxon>
        <taxon>Hyaloperonospora</taxon>
    </lineage>
</organism>
<keyword evidence="2 4" id="KW-0863">Zinc-finger</keyword>
<dbReference type="PROSITE" id="PS50188">
    <property type="entry name" value="B302_SPRY"/>
    <property type="match status" value="1"/>
</dbReference>
<dbReference type="InterPro" id="IPR050672">
    <property type="entry name" value="FBXO45-Fsn/SPSB_families"/>
</dbReference>
<dbReference type="SUPFAM" id="SSF49785">
    <property type="entry name" value="Galactose-binding domain-like"/>
    <property type="match status" value="2"/>
</dbReference>
<name>A0AAV0UFB6_HYABA</name>
<feature type="domain" description="RanBP2-type" evidence="7">
    <location>
        <begin position="867"/>
        <end position="896"/>
    </location>
</feature>
<evidence type="ECO:0000256" key="5">
    <source>
        <dbReference type="SAM" id="MobiDB-lite"/>
    </source>
</evidence>
<protein>
    <recommendedName>
        <fullName evidence="10">B30.2/SPRY domain-containing protein</fullName>
    </recommendedName>
</protein>
<comment type="caution">
    <text evidence="8">The sequence shown here is derived from an EMBL/GenBank/DDBJ whole genome shotgun (WGS) entry which is preliminary data.</text>
</comment>
<evidence type="ECO:0008006" key="10">
    <source>
        <dbReference type="Google" id="ProtNLM"/>
    </source>
</evidence>
<dbReference type="InterPro" id="IPR001876">
    <property type="entry name" value="Znf_RanBP2"/>
</dbReference>
<evidence type="ECO:0000256" key="1">
    <source>
        <dbReference type="ARBA" id="ARBA00022723"/>
    </source>
</evidence>
<dbReference type="Pfam" id="PF00622">
    <property type="entry name" value="SPRY"/>
    <property type="match status" value="1"/>
</dbReference>
<dbReference type="CDD" id="cd12881">
    <property type="entry name" value="SPRY_HERC1"/>
    <property type="match status" value="1"/>
</dbReference>
<proteinExistence type="predicted"/>
<dbReference type="PANTHER" id="PTHR12245:SF5">
    <property type="entry name" value="SPRY DOMAIN-CONTAINING SOCS BOX PROTEIN 3"/>
    <property type="match status" value="1"/>
</dbReference>
<keyword evidence="9" id="KW-1185">Reference proteome</keyword>
<dbReference type="Gene3D" id="2.60.120.1060">
    <property type="entry name" value="NPCBM/NEW2 domain"/>
    <property type="match status" value="1"/>
</dbReference>
<dbReference type="InterPro" id="IPR035768">
    <property type="entry name" value="SPRY_HERC1"/>
</dbReference>
<dbReference type="Proteomes" id="UP001162031">
    <property type="component" value="Unassembled WGS sequence"/>
</dbReference>
<dbReference type="InterPro" id="IPR013320">
    <property type="entry name" value="ConA-like_dom_sf"/>
</dbReference>
<evidence type="ECO:0000313" key="8">
    <source>
        <dbReference type="EMBL" id="CAI5735677.1"/>
    </source>
</evidence>
<dbReference type="EMBL" id="CANTFL010001286">
    <property type="protein sequence ID" value="CAI5735677.1"/>
    <property type="molecule type" value="Genomic_DNA"/>
</dbReference>
<evidence type="ECO:0000259" key="7">
    <source>
        <dbReference type="PROSITE" id="PS50199"/>
    </source>
</evidence>
<dbReference type="Gene3D" id="2.60.120.260">
    <property type="entry name" value="Galactose-binding domain-like"/>
    <property type="match status" value="1"/>
</dbReference>
<dbReference type="Pfam" id="PF08305">
    <property type="entry name" value="NPCBM"/>
    <property type="match status" value="1"/>
</dbReference>
<dbReference type="InterPro" id="IPR013222">
    <property type="entry name" value="Glyco_hyd_98_carb-bd"/>
</dbReference>
<evidence type="ECO:0000313" key="9">
    <source>
        <dbReference type="Proteomes" id="UP001162031"/>
    </source>
</evidence>
<accession>A0AAV0UFB6</accession>
<reference evidence="8" key="1">
    <citation type="submission" date="2022-12" db="EMBL/GenBank/DDBJ databases">
        <authorList>
            <person name="Webb A."/>
        </authorList>
    </citation>
    <scope>NUCLEOTIDE SEQUENCE</scope>
    <source>
        <strain evidence="8">Hp1</strain>
    </source>
</reference>
<sequence>MDEEELEPTLVGDAVESFIAAAGALGAGPSVPVDHTAHSGAPQAEADVWGTRDDEDGWMPKPARLHSGRTQCCAVCAAPLQYTSATSWDEYLQSEEHLDQLQANVLQDAFISSIICGETTAGDLPTEHRMHKSRKLKCRQSVTDYMNMTSAGVMDASGMEKGSVRTLEEMLVEALPTPVYTHVLERRLAVISHSVKVARELMSRDKAKKMSRPAEKAPGNEELHHLAIHTLSALLGAFDYKNPQALRPFKELSQLLTYFPVLSLYTFWSPMKKPPETVLTLGKEAVSASSETVGSEAHEAHCAVNGVDNTYWQSQSNPGTVYFGLRTTELAKATSISIHWHMKCVPQTVGLQYRLEGSDHFVQIVKDRTVSLPGPTVIETCVPVCCREARIVMAGASPVNGSGTYAIEHLRLTKSAPSSLFADPIVTINAIADWLLGTLSTANEVMIAEALEALRAWALSTASLNVTLLFADMLLELHADEKKLLRSQVVALASEQGHLLLNGINAYHHDRSQRETHGEAKVDHDEVCNVDAVFESSSSSAGVAIEQDGLVVRTRETRYQYAAVNCGITTGKASWRFRLDADTQDDEMTCFGAAILPVTVNGYDSSPSLWMLRGYNGNLYARGHKLSQTIGKVHPGDIVQVDVDMSEGTLAYKINSTDYGVVFNDLAGHEIHPAVSFYGSGKVVTLLEVTKWDYPSDLANANLVFLSNIREYHFSVGYGTLGKSNQLGCADNGDTSASPDNDTPTSRSTLISINGEDKQHCLSTCPLSHDDAYVIYDLSEAYHTVSGAVAVNDVMHDEDDHDNGVALVYRIFGDAKLLWQSKPVSTMFRMERFEVSVRNVRMLEMRVSCQGSDHHAHAIWVDPCLHPVEEWACSKCNFVNLGSANACAICTTGHRNQGLKVVDSPTIEEASKKSMPHAFVEGGHTAHDSESLCELGTTIIGQIYNLYEHGSNCTATVKPSIQFEEPFCRQPSKDVFSLLLAMLRRYHGSFIRCGVDARSSGNAKRMHDGCVYILGIICANLESITCYDVNDPAVELGLSIDLLIGLRDELEVLTRLREAPQTLTDDIEKAAAQTIVTGLPVLYPSATGKLELLLQLLRLYVSRAMDVTPACYFVLTSVMELLATPGPDGILTLMPFVAAEEAKRKGSSVDEVDKAAWVSAVTETIKILMQIAVNAQEREFAADTYPSSIEADVSRDRLPDIAIHLMKTYQLYLLSEAVGLTKDTTIERTFDNIGDANESKAAFQRRLQVQEASIQFGLLSLSAYTDLISSIVSLQAEESFILPRAAALCRASVRSFNIPLLSDMLPWFVACLCLMRRQTWFARQILPAVVRLLEVLDHFCSESQAVAKSAHRFQELEIYKKARLIEAQETERAIALEKDLSCRSHNSKRLYNVFRQLYTGEKDHFEGQIGFQFEAVSFFTIVALGRSVNPIRHGGRLIRDHTIRLWEDESQALVAQVTIGGNSKKDACGYVFEMLPLPAKLTQGKLYRLTTQEFANGGDPWYKRENLLDEEYDKSFIKILRDCYASGSAGFPASQNMIGAAYGVPTFLVQDEAPLARLPLFVPPHGCLSLRFDPKKKLSSLSFMESTLLIFL</sequence>
<dbReference type="InterPro" id="IPR001870">
    <property type="entry name" value="B30.2/SPRY"/>
</dbReference>
<evidence type="ECO:0000256" key="2">
    <source>
        <dbReference type="ARBA" id="ARBA00022771"/>
    </source>
</evidence>
<evidence type="ECO:0000259" key="6">
    <source>
        <dbReference type="PROSITE" id="PS50188"/>
    </source>
</evidence>
<dbReference type="PROSITE" id="PS01358">
    <property type="entry name" value="ZF_RANBP2_1"/>
    <property type="match status" value="1"/>
</dbReference>
<feature type="domain" description="B30.2/SPRY" evidence="6">
    <location>
        <begin position="512"/>
        <end position="696"/>
    </location>
</feature>
<evidence type="ECO:0000256" key="4">
    <source>
        <dbReference type="PROSITE-ProRule" id="PRU00322"/>
    </source>
</evidence>